<organism evidence="7 8">
    <name type="scientific">Periconia macrospinosa</name>
    <dbReference type="NCBI Taxonomy" id="97972"/>
    <lineage>
        <taxon>Eukaryota</taxon>
        <taxon>Fungi</taxon>
        <taxon>Dikarya</taxon>
        <taxon>Ascomycota</taxon>
        <taxon>Pezizomycotina</taxon>
        <taxon>Dothideomycetes</taxon>
        <taxon>Pleosporomycetidae</taxon>
        <taxon>Pleosporales</taxon>
        <taxon>Massarineae</taxon>
        <taxon>Periconiaceae</taxon>
        <taxon>Periconia</taxon>
    </lineage>
</organism>
<evidence type="ECO:0000256" key="2">
    <source>
        <dbReference type="ARBA" id="ARBA00022692"/>
    </source>
</evidence>
<evidence type="ECO:0000256" key="3">
    <source>
        <dbReference type="ARBA" id="ARBA00022989"/>
    </source>
</evidence>
<evidence type="ECO:0000313" key="8">
    <source>
        <dbReference type="Proteomes" id="UP000244855"/>
    </source>
</evidence>
<feature type="transmembrane region" description="Helical" evidence="5">
    <location>
        <begin position="477"/>
        <end position="498"/>
    </location>
</feature>
<comment type="subcellular location">
    <subcellularLocation>
        <location evidence="1">Membrane</location>
        <topology evidence="1">Multi-pass membrane protein</topology>
    </subcellularLocation>
</comment>
<feature type="transmembrane region" description="Helical" evidence="5">
    <location>
        <begin position="104"/>
        <end position="121"/>
    </location>
</feature>
<dbReference type="SUPFAM" id="SSF103473">
    <property type="entry name" value="MFS general substrate transporter"/>
    <property type="match status" value="1"/>
</dbReference>
<dbReference type="GO" id="GO:0005886">
    <property type="term" value="C:plasma membrane"/>
    <property type="evidence" value="ECO:0007669"/>
    <property type="project" value="TreeGrafter"/>
</dbReference>
<evidence type="ECO:0000256" key="4">
    <source>
        <dbReference type="ARBA" id="ARBA00023136"/>
    </source>
</evidence>
<evidence type="ECO:0000256" key="5">
    <source>
        <dbReference type="SAM" id="Phobius"/>
    </source>
</evidence>
<dbReference type="EMBL" id="KZ805475">
    <property type="protein sequence ID" value="PVH96082.1"/>
    <property type="molecule type" value="Genomic_DNA"/>
</dbReference>
<feature type="transmembrane region" description="Helical" evidence="5">
    <location>
        <begin position="410"/>
        <end position="435"/>
    </location>
</feature>
<accession>A0A2V1DDB9</accession>
<feature type="domain" description="Major facilitator superfamily (MFS) profile" evidence="6">
    <location>
        <begin position="38"/>
        <end position="500"/>
    </location>
</feature>
<evidence type="ECO:0000313" key="7">
    <source>
        <dbReference type="EMBL" id="PVH96082.1"/>
    </source>
</evidence>
<sequence length="514" mass="57097">MTPPGTILLVREGGVVLHPPPSPDPNDPLNWSLLRKCYNFALILATVLPIFGILQIQTILWQLLGPELHASPQQLNNSLSILFVGLALGCVFIIPLTRKFGRRSTYVISVFALAAASFWTARMKTVTELYLTNLIQGLAGATNETSVMMTIGDIFFVHQRGRANAWYLSTIIMGTYLIPIAGGVQATRQGWRAVYYGFGIAFSILWLLFVFTYEETKYIPTITGQASMDPVIRWTSNTTDDEEKKDAAITTTTEPLERVHTQIDPSIPMNTWRQRLRWTTKTPESLWKLFYMPLLVLVKYPHVMYGALQFAAGIAWLTITGTVLSIAFSKPPYNFNPASLGYMGIGALIGNVIGAIYAGWLGDIAIVWFAKRKGGWYEPEMRLYLLVFPVVVHAGGIILFGVSAHRGMHWIYPEIGLCLFGFGLGSISDAALTMVIDTYPALVGEAFVGISFVRNALSIAIPFTLTSWMKGMNLQNMFILVGFVSLATGSLFIVFVIFGKRIRIRTAHLYLKAQ</sequence>
<keyword evidence="4 5" id="KW-0472">Membrane</keyword>
<reference evidence="7 8" key="1">
    <citation type="journal article" date="2018" name="Sci. Rep.">
        <title>Comparative genomics provides insights into the lifestyle and reveals functional heterogeneity of dark septate endophytic fungi.</title>
        <authorList>
            <person name="Knapp D.G."/>
            <person name="Nemeth J.B."/>
            <person name="Barry K."/>
            <person name="Hainaut M."/>
            <person name="Henrissat B."/>
            <person name="Johnson J."/>
            <person name="Kuo A."/>
            <person name="Lim J.H.P."/>
            <person name="Lipzen A."/>
            <person name="Nolan M."/>
            <person name="Ohm R.A."/>
            <person name="Tamas L."/>
            <person name="Grigoriev I.V."/>
            <person name="Spatafora J.W."/>
            <person name="Nagy L.G."/>
            <person name="Kovacs G.M."/>
        </authorList>
    </citation>
    <scope>NUCLEOTIDE SEQUENCE [LARGE SCALE GENOMIC DNA]</scope>
    <source>
        <strain evidence="7 8">DSE2036</strain>
    </source>
</reference>
<keyword evidence="3 5" id="KW-1133">Transmembrane helix</keyword>
<evidence type="ECO:0000256" key="1">
    <source>
        <dbReference type="ARBA" id="ARBA00004141"/>
    </source>
</evidence>
<feature type="transmembrane region" description="Helical" evidence="5">
    <location>
        <begin position="193"/>
        <end position="213"/>
    </location>
</feature>
<name>A0A2V1DDB9_9PLEO</name>
<feature type="transmembrane region" description="Helical" evidence="5">
    <location>
        <begin position="165"/>
        <end position="186"/>
    </location>
</feature>
<dbReference type="InterPro" id="IPR011701">
    <property type="entry name" value="MFS"/>
</dbReference>
<dbReference type="PROSITE" id="PS50850">
    <property type="entry name" value="MFS"/>
    <property type="match status" value="1"/>
</dbReference>
<feature type="transmembrane region" description="Helical" evidence="5">
    <location>
        <begin position="340"/>
        <end position="362"/>
    </location>
</feature>
<feature type="transmembrane region" description="Helical" evidence="5">
    <location>
        <begin position="37"/>
        <end position="59"/>
    </location>
</feature>
<dbReference type="InterPro" id="IPR020846">
    <property type="entry name" value="MFS_dom"/>
</dbReference>
<dbReference type="InterPro" id="IPR036259">
    <property type="entry name" value="MFS_trans_sf"/>
</dbReference>
<keyword evidence="8" id="KW-1185">Reference proteome</keyword>
<dbReference type="Proteomes" id="UP000244855">
    <property type="component" value="Unassembled WGS sequence"/>
</dbReference>
<evidence type="ECO:0000259" key="6">
    <source>
        <dbReference type="PROSITE" id="PS50850"/>
    </source>
</evidence>
<dbReference type="OrthoDB" id="5215911at2759"/>
<dbReference type="Gene3D" id="1.20.1250.20">
    <property type="entry name" value="MFS general substrate transporter like domains"/>
    <property type="match status" value="1"/>
</dbReference>
<keyword evidence="2 5" id="KW-0812">Transmembrane</keyword>
<gene>
    <name evidence="7" type="ORF">DM02DRAFT_599792</name>
</gene>
<proteinExistence type="predicted"/>
<dbReference type="PANTHER" id="PTHR23502">
    <property type="entry name" value="MAJOR FACILITATOR SUPERFAMILY"/>
    <property type="match status" value="1"/>
</dbReference>
<dbReference type="AlphaFoldDB" id="A0A2V1DDB9"/>
<dbReference type="GO" id="GO:0022857">
    <property type="term" value="F:transmembrane transporter activity"/>
    <property type="evidence" value="ECO:0007669"/>
    <property type="project" value="InterPro"/>
</dbReference>
<feature type="transmembrane region" description="Helical" evidence="5">
    <location>
        <begin position="310"/>
        <end position="328"/>
    </location>
</feature>
<feature type="transmembrane region" description="Helical" evidence="5">
    <location>
        <begin position="79"/>
        <end position="97"/>
    </location>
</feature>
<feature type="transmembrane region" description="Helical" evidence="5">
    <location>
        <begin position="383"/>
        <end position="404"/>
    </location>
</feature>
<feature type="transmembrane region" description="Helical" evidence="5">
    <location>
        <begin position="442"/>
        <end position="465"/>
    </location>
</feature>
<dbReference type="STRING" id="97972.A0A2V1DDB9"/>
<dbReference type="Pfam" id="PF07690">
    <property type="entry name" value="MFS_1"/>
    <property type="match status" value="1"/>
</dbReference>
<dbReference type="PANTHER" id="PTHR23502:SF50">
    <property type="entry name" value="TRANSPORTER, PUTATIVE (AFU_ORTHOLOGUE AFUA_5G00430)-RELATED"/>
    <property type="match status" value="1"/>
</dbReference>
<protein>
    <submittedName>
        <fullName evidence="7">Major facilitator superfamily transporter</fullName>
    </submittedName>
</protein>